<dbReference type="RefSeq" id="WP_013409135.1">
    <property type="nucleotide sequence ID" value="NC_014655.1"/>
</dbReference>
<dbReference type="HOGENOM" id="CLU_780309_0_0_10"/>
<organism evidence="4 5">
    <name type="scientific">Leadbetterella byssophila (strain DSM 17132 / JCM 16389 / KACC 11308 / NBRC 106382 / 4M15)</name>
    <dbReference type="NCBI Taxonomy" id="649349"/>
    <lineage>
        <taxon>Bacteria</taxon>
        <taxon>Pseudomonadati</taxon>
        <taxon>Bacteroidota</taxon>
        <taxon>Cytophagia</taxon>
        <taxon>Cytophagales</taxon>
        <taxon>Leadbetterellaceae</taxon>
        <taxon>Leadbetterella</taxon>
    </lineage>
</organism>
<name>E4RXN1_LEAB4</name>
<dbReference type="SUPFAM" id="SSF117281">
    <property type="entry name" value="Kelch motif"/>
    <property type="match status" value="1"/>
</dbReference>
<evidence type="ECO:0000256" key="3">
    <source>
        <dbReference type="SAM" id="SignalP"/>
    </source>
</evidence>
<keyword evidence="2" id="KW-0677">Repeat</keyword>
<dbReference type="STRING" id="649349.Lbys_2427"/>
<evidence type="ECO:0000313" key="4">
    <source>
        <dbReference type="EMBL" id="ADQ18095.1"/>
    </source>
</evidence>
<feature type="chain" id="PRO_5003188267" evidence="3">
    <location>
        <begin position="20"/>
        <end position="355"/>
    </location>
</feature>
<dbReference type="Pfam" id="PF24681">
    <property type="entry name" value="Kelch_KLHDC2_KLHL20_DRC7"/>
    <property type="match status" value="1"/>
</dbReference>
<keyword evidence="5" id="KW-1185">Reference proteome</keyword>
<protein>
    <submittedName>
        <fullName evidence="4">Kelch repeat type 1-containing protein</fullName>
    </submittedName>
</protein>
<dbReference type="EMBL" id="CP002305">
    <property type="protein sequence ID" value="ADQ18095.1"/>
    <property type="molecule type" value="Genomic_DNA"/>
</dbReference>
<feature type="signal peptide" evidence="3">
    <location>
        <begin position="1"/>
        <end position="19"/>
    </location>
</feature>
<reference evidence="4 5" key="2">
    <citation type="journal article" date="2011" name="Stand. Genomic Sci.">
        <title>Complete genome sequence of Leadbetterella byssophila type strain (4M15).</title>
        <authorList>
            <person name="Abt B."/>
            <person name="Teshima H."/>
            <person name="Lucas S."/>
            <person name="Lapidus A."/>
            <person name="Del Rio T.G."/>
            <person name="Nolan M."/>
            <person name="Tice H."/>
            <person name="Cheng J.F."/>
            <person name="Pitluck S."/>
            <person name="Liolios K."/>
            <person name="Pagani I."/>
            <person name="Ivanova N."/>
            <person name="Mavromatis K."/>
            <person name="Pati A."/>
            <person name="Tapia R."/>
            <person name="Han C."/>
            <person name="Goodwin L."/>
            <person name="Chen A."/>
            <person name="Palaniappan K."/>
            <person name="Land M."/>
            <person name="Hauser L."/>
            <person name="Chang Y.J."/>
            <person name="Jeffries C.D."/>
            <person name="Rohde M."/>
            <person name="Goker M."/>
            <person name="Tindall B.J."/>
            <person name="Detter J.C."/>
            <person name="Woyke T."/>
            <person name="Bristow J."/>
            <person name="Eisen J.A."/>
            <person name="Markowitz V."/>
            <person name="Hugenholtz P."/>
            <person name="Klenk H.P."/>
            <person name="Kyrpides N.C."/>
        </authorList>
    </citation>
    <scope>NUCLEOTIDE SEQUENCE [LARGE SCALE GENOMIC DNA]</scope>
    <source>
        <strain evidence="5">DSM 17132 / JCM 16389 / KACC 11308 / NBRC 106382 / 4M15</strain>
    </source>
</reference>
<dbReference type="OrthoDB" id="103335at2"/>
<evidence type="ECO:0000313" key="5">
    <source>
        <dbReference type="Proteomes" id="UP000007435"/>
    </source>
</evidence>
<reference key="1">
    <citation type="submission" date="2010-11" db="EMBL/GenBank/DDBJ databases">
        <title>The complete genome of Leadbetterella byssophila DSM 17132.</title>
        <authorList>
            <consortium name="US DOE Joint Genome Institute (JGI-PGF)"/>
            <person name="Lucas S."/>
            <person name="Copeland A."/>
            <person name="Lapidus A."/>
            <person name="Glavina del Rio T."/>
            <person name="Dalin E."/>
            <person name="Tice H."/>
            <person name="Bruce D."/>
            <person name="Goodwin L."/>
            <person name="Pitluck S."/>
            <person name="Kyrpides N."/>
            <person name="Mavromatis K."/>
            <person name="Ivanova N."/>
            <person name="Teshima H."/>
            <person name="Brettin T."/>
            <person name="Detter J.C."/>
            <person name="Han C."/>
            <person name="Tapia R."/>
            <person name="Land M."/>
            <person name="Hauser L."/>
            <person name="Markowitz V."/>
            <person name="Cheng J.-F."/>
            <person name="Hugenholtz P."/>
            <person name="Woyke T."/>
            <person name="Wu D."/>
            <person name="Tindall B."/>
            <person name="Pomrenke H.G."/>
            <person name="Brambilla E."/>
            <person name="Klenk H.-P."/>
            <person name="Eisen J.A."/>
        </authorList>
    </citation>
    <scope>NUCLEOTIDE SEQUENCE [LARGE SCALE GENOMIC DNA]</scope>
    <source>
        <strain>DSM 17132</strain>
    </source>
</reference>
<dbReference type="KEGG" id="lby:Lbys_2427"/>
<evidence type="ECO:0000256" key="2">
    <source>
        <dbReference type="ARBA" id="ARBA00022737"/>
    </source>
</evidence>
<proteinExistence type="predicted"/>
<evidence type="ECO:0000256" key="1">
    <source>
        <dbReference type="ARBA" id="ARBA00022441"/>
    </source>
</evidence>
<dbReference type="PANTHER" id="PTHR46093">
    <property type="entry name" value="ACYL-COA-BINDING DOMAIN-CONTAINING PROTEIN 5"/>
    <property type="match status" value="1"/>
</dbReference>
<dbReference type="PANTHER" id="PTHR46093:SF18">
    <property type="entry name" value="FIBRONECTIN TYPE-III DOMAIN-CONTAINING PROTEIN"/>
    <property type="match status" value="1"/>
</dbReference>
<accession>E4RXN1</accession>
<keyword evidence="3" id="KW-0732">Signal</keyword>
<keyword evidence="1" id="KW-0880">Kelch repeat</keyword>
<sequence length="355" mass="41014">MRVKFTVILIFLFHLSALAQSRWETTKVYGKESFKSAPLLWQYKDKVFLYADKSGVEIFKEQGDDHMFVGSADEKSNPVIRIDALKWVTDQGLWLFGGVSSTSNELLNDLWFYSFKASKWQKIEVKGKIPGPRRGAGGWIDEKQNLYLFGGFLDSPLTERSGNFSNEIWCFNTLENEWIDKSNINSPSARVDMAIWSPNPAEIYLYGGFGYDKDYKGSRVLADFWRYNSTRGEWEEMSKESHSIERVLGEGGKIIYPGYRVKAKHWIDGDGNLWLAFGQSIISSEKISIEPFIWKYDTKKGIWSYTYVANDPIIESAELIWMPLGNRIEMIFPNSLNKDFRFSVKPELLQLNLKN</sequence>
<dbReference type="eggNOG" id="COG3055">
    <property type="taxonomic scope" value="Bacteria"/>
</dbReference>
<dbReference type="Gene3D" id="2.120.10.80">
    <property type="entry name" value="Kelch-type beta propeller"/>
    <property type="match status" value="1"/>
</dbReference>
<dbReference type="Proteomes" id="UP000007435">
    <property type="component" value="Chromosome"/>
</dbReference>
<dbReference type="AlphaFoldDB" id="E4RXN1"/>
<dbReference type="InterPro" id="IPR015915">
    <property type="entry name" value="Kelch-typ_b-propeller"/>
</dbReference>
<gene>
    <name evidence="4" type="ordered locus">Lbys_2427</name>
</gene>